<dbReference type="EMBL" id="JAAIUW010000001">
    <property type="protein sequence ID" value="KAF7844541.1"/>
    <property type="molecule type" value="Genomic_DNA"/>
</dbReference>
<organism evidence="2 3">
    <name type="scientific">Senna tora</name>
    <dbReference type="NCBI Taxonomy" id="362788"/>
    <lineage>
        <taxon>Eukaryota</taxon>
        <taxon>Viridiplantae</taxon>
        <taxon>Streptophyta</taxon>
        <taxon>Embryophyta</taxon>
        <taxon>Tracheophyta</taxon>
        <taxon>Spermatophyta</taxon>
        <taxon>Magnoliopsida</taxon>
        <taxon>eudicotyledons</taxon>
        <taxon>Gunneridae</taxon>
        <taxon>Pentapetalae</taxon>
        <taxon>rosids</taxon>
        <taxon>fabids</taxon>
        <taxon>Fabales</taxon>
        <taxon>Fabaceae</taxon>
        <taxon>Caesalpinioideae</taxon>
        <taxon>Cassia clade</taxon>
        <taxon>Senna</taxon>
    </lineage>
</organism>
<protein>
    <submittedName>
        <fullName evidence="2">Retrovirus-related Pol polyprotein from transposon RE1</fullName>
    </submittedName>
</protein>
<evidence type="ECO:0000313" key="3">
    <source>
        <dbReference type="Proteomes" id="UP000634136"/>
    </source>
</evidence>
<gene>
    <name evidence="2" type="ORF">G2W53_001446</name>
</gene>
<dbReference type="AlphaFoldDB" id="A0A835CIL0"/>
<sequence>MAAINSFASSASSGSVGSTSSGTSTTKNYSLFSSSSQSTSVKLDRSNYLLWHSVMLSLIEGNFLEAHIDGTNAAPPKLT</sequence>
<name>A0A835CIL0_9FABA</name>
<comment type="caution">
    <text evidence="2">The sequence shown here is derived from an EMBL/GenBank/DDBJ whole genome shotgun (WGS) entry which is preliminary data.</text>
</comment>
<dbReference type="Proteomes" id="UP000634136">
    <property type="component" value="Unassembled WGS sequence"/>
</dbReference>
<reference evidence="2" key="1">
    <citation type="submission" date="2020-09" db="EMBL/GenBank/DDBJ databases">
        <title>Genome-Enabled Discovery of Anthraquinone Biosynthesis in Senna tora.</title>
        <authorList>
            <person name="Kang S.-H."/>
            <person name="Pandey R.P."/>
            <person name="Lee C.-M."/>
            <person name="Sim J.-S."/>
            <person name="Jeong J.-T."/>
            <person name="Choi B.-S."/>
            <person name="Jung M."/>
            <person name="Ginzburg D."/>
            <person name="Zhao K."/>
            <person name="Won S.Y."/>
            <person name="Oh T.-J."/>
            <person name="Yu Y."/>
            <person name="Kim N.-H."/>
            <person name="Lee O.R."/>
            <person name="Lee T.-H."/>
            <person name="Bashyal P."/>
            <person name="Kim T.-S."/>
            <person name="Lee W.-H."/>
            <person name="Kawkins C."/>
            <person name="Kim C.-K."/>
            <person name="Kim J.S."/>
            <person name="Ahn B.O."/>
            <person name="Rhee S.Y."/>
            <person name="Sohng J.K."/>
        </authorList>
    </citation>
    <scope>NUCLEOTIDE SEQUENCE</scope>
    <source>
        <tissue evidence="2">Leaf</tissue>
    </source>
</reference>
<proteinExistence type="predicted"/>
<accession>A0A835CIL0</accession>
<keyword evidence="3" id="KW-1185">Reference proteome</keyword>
<feature type="compositionally biased region" description="Low complexity" evidence="1">
    <location>
        <begin position="1"/>
        <end position="40"/>
    </location>
</feature>
<feature type="region of interest" description="Disordered" evidence="1">
    <location>
        <begin position="1"/>
        <end position="41"/>
    </location>
</feature>
<evidence type="ECO:0000256" key="1">
    <source>
        <dbReference type="SAM" id="MobiDB-lite"/>
    </source>
</evidence>
<dbReference type="OrthoDB" id="1845088at2759"/>
<evidence type="ECO:0000313" key="2">
    <source>
        <dbReference type="EMBL" id="KAF7844541.1"/>
    </source>
</evidence>